<dbReference type="AlphaFoldDB" id="A0AAW0MQD8"/>
<evidence type="ECO:0000313" key="1">
    <source>
        <dbReference type="EMBL" id="KAK7880419.1"/>
    </source>
</evidence>
<name>A0AAW0MQD8_9GOBI</name>
<organism evidence="1 2">
    <name type="scientific">Mugilogobius chulae</name>
    <name type="common">yellowstripe goby</name>
    <dbReference type="NCBI Taxonomy" id="88201"/>
    <lineage>
        <taxon>Eukaryota</taxon>
        <taxon>Metazoa</taxon>
        <taxon>Chordata</taxon>
        <taxon>Craniata</taxon>
        <taxon>Vertebrata</taxon>
        <taxon>Euteleostomi</taxon>
        <taxon>Actinopterygii</taxon>
        <taxon>Neopterygii</taxon>
        <taxon>Teleostei</taxon>
        <taxon>Neoteleostei</taxon>
        <taxon>Acanthomorphata</taxon>
        <taxon>Gobiaria</taxon>
        <taxon>Gobiiformes</taxon>
        <taxon>Gobioidei</taxon>
        <taxon>Gobiidae</taxon>
        <taxon>Gobionellinae</taxon>
        <taxon>Mugilogobius</taxon>
    </lineage>
</organism>
<sequence length="88" mass="9377">MAEVHRPKALVDPLQLPLLRQGRVHAGRCLLPCGGESAGELCPQPSNSGNITKFTKMIQPTVSCCKRTVSSVTERVSGISSAQPQHIA</sequence>
<reference evidence="2" key="1">
    <citation type="submission" date="2024-04" db="EMBL/GenBank/DDBJ databases">
        <title>Salinicola lusitanus LLJ914,a marine bacterium isolated from the Okinawa Trough.</title>
        <authorList>
            <person name="Li J."/>
        </authorList>
    </citation>
    <scope>NUCLEOTIDE SEQUENCE [LARGE SCALE GENOMIC DNA]</scope>
</reference>
<evidence type="ECO:0000313" key="2">
    <source>
        <dbReference type="Proteomes" id="UP001460270"/>
    </source>
</evidence>
<keyword evidence="2" id="KW-1185">Reference proteome</keyword>
<gene>
    <name evidence="1" type="ORF">WMY93_032942</name>
</gene>
<protein>
    <submittedName>
        <fullName evidence="1">Uncharacterized protein</fullName>
    </submittedName>
</protein>
<accession>A0AAW0MQD8</accession>
<dbReference type="Proteomes" id="UP001460270">
    <property type="component" value="Unassembled WGS sequence"/>
</dbReference>
<comment type="caution">
    <text evidence="1">The sequence shown here is derived from an EMBL/GenBank/DDBJ whole genome shotgun (WGS) entry which is preliminary data.</text>
</comment>
<feature type="non-terminal residue" evidence="1">
    <location>
        <position position="88"/>
    </location>
</feature>
<dbReference type="EMBL" id="JBBPFD010000101">
    <property type="protein sequence ID" value="KAK7880419.1"/>
    <property type="molecule type" value="Genomic_DNA"/>
</dbReference>
<proteinExistence type="predicted"/>